<dbReference type="InterPro" id="IPR011006">
    <property type="entry name" value="CheY-like_superfamily"/>
</dbReference>
<dbReference type="Pfam" id="PF02954">
    <property type="entry name" value="HTH_8"/>
    <property type="match status" value="1"/>
</dbReference>
<dbReference type="SUPFAM" id="SSF46689">
    <property type="entry name" value="Homeodomain-like"/>
    <property type="match status" value="1"/>
</dbReference>
<dbReference type="InterPro" id="IPR058031">
    <property type="entry name" value="AAA_lid_NorR"/>
</dbReference>
<dbReference type="SUPFAM" id="SSF52540">
    <property type="entry name" value="P-loop containing nucleoside triphosphate hydrolases"/>
    <property type="match status" value="1"/>
</dbReference>
<dbReference type="RefSeq" id="WP_143563391.1">
    <property type="nucleotide sequence ID" value="NZ_BMPL01000037.1"/>
</dbReference>
<reference evidence="8" key="1">
    <citation type="submission" date="2019-07" db="EMBL/GenBank/DDBJ databases">
        <title>Shewanella sp. YLB-08 draft genomic sequence.</title>
        <authorList>
            <person name="Yu L."/>
        </authorList>
    </citation>
    <scope>NUCLEOTIDE SEQUENCE [LARGE SCALE GENOMIC DNA]</scope>
    <source>
        <strain evidence="8">JCM 20706</strain>
    </source>
</reference>
<organism evidence="7 8">
    <name type="scientific">Shewanella hanedai</name>
    <name type="common">Alteromonas hanedai</name>
    <dbReference type="NCBI Taxonomy" id="25"/>
    <lineage>
        <taxon>Bacteria</taxon>
        <taxon>Pseudomonadati</taxon>
        <taxon>Pseudomonadota</taxon>
        <taxon>Gammaproteobacteria</taxon>
        <taxon>Alteromonadales</taxon>
        <taxon>Shewanellaceae</taxon>
        <taxon>Shewanella</taxon>
    </lineage>
</organism>
<keyword evidence="2" id="KW-0067">ATP-binding</keyword>
<dbReference type="SUPFAM" id="SSF52172">
    <property type="entry name" value="CheY-like"/>
    <property type="match status" value="1"/>
</dbReference>
<dbReference type="SMART" id="SM00382">
    <property type="entry name" value="AAA"/>
    <property type="match status" value="1"/>
</dbReference>
<dbReference type="Pfam" id="PF00158">
    <property type="entry name" value="Sigma54_activat"/>
    <property type="match status" value="1"/>
</dbReference>
<keyword evidence="4" id="KW-0238">DNA-binding</keyword>
<dbReference type="PRINTS" id="PR01590">
    <property type="entry name" value="HTHFIS"/>
</dbReference>
<name>A0A553JSD2_SHEHA</name>
<dbReference type="FunFam" id="3.40.50.300:FF:000006">
    <property type="entry name" value="DNA-binding transcriptional regulator NtrC"/>
    <property type="match status" value="1"/>
</dbReference>
<evidence type="ECO:0000256" key="4">
    <source>
        <dbReference type="ARBA" id="ARBA00023125"/>
    </source>
</evidence>
<protein>
    <submittedName>
        <fullName evidence="7">Sigma-54-dependent Fis family transcriptional regulator</fullName>
    </submittedName>
</protein>
<feature type="domain" description="Sigma-54 factor interaction" evidence="6">
    <location>
        <begin position="130"/>
        <end position="358"/>
    </location>
</feature>
<evidence type="ECO:0000313" key="8">
    <source>
        <dbReference type="Proteomes" id="UP000318126"/>
    </source>
</evidence>
<evidence type="ECO:0000313" key="7">
    <source>
        <dbReference type="EMBL" id="TRY15359.1"/>
    </source>
</evidence>
<dbReference type="GO" id="GO:0006355">
    <property type="term" value="P:regulation of DNA-templated transcription"/>
    <property type="evidence" value="ECO:0007669"/>
    <property type="project" value="InterPro"/>
</dbReference>
<dbReference type="PROSITE" id="PS50045">
    <property type="entry name" value="SIGMA54_INTERACT_4"/>
    <property type="match status" value="1"/>
</dbReference>
<dbReference type="InterPro" id="IPR002197">
    <property type="entry name" value="HTH_Fis"/>
</dbReference>
<dbReference type="InterPro" id="IPR003593">
    <property type="entry name" value="AAA+_ATPase"/>
</dbReference>
<dbReference type="InterPro" id="IPR002078">
    <property type="entry name" value="Sigma_54_int"/>
</dbReference>
<comment type="caution">
    <text evidence="7">The sequence shown here is derived from an EMBL/GenBank/DDBJ whole genome shotgun (WGS) entry which is preliminary data.</text>
</comment>
<dbReference type="CDD" id="cd00009">
    <property type="entry name" value="AAA"/>
    <property type="match status" value="1"/>
</dbReference>
<keyword evidence="3" id="KW-0805">Transcription regulation</keyword>
<evidence type="ECO:0000256" key="5">
    <source>
        <dbReference type="ARBA" id="ARBA00023163"/>
    </source>
</evidence>
<dbReference type="InterPro" id="IPR025944">
    <property type="entry name" value="Sigma_54_int_dom_CS"/>
</dbReference>
<dbReference type="Gene3D" id="1.10.8.60">
    <property type="match status" value="1"/>
</dbReference>
<dbReference type="GO" id="GO:0005524">
    <property type="term" value="F:ATP binding"/>
    <property type="evidence" value="ECO:0007669"/>
    <property type="project" value="UniProtKB-KW"/>
</dbReference>
<evidence type="ECO:0000259" key="6">
    <source>
        <dbReference type="PROSITE" id="PS50045"/>
    </source>
</evidence>
<dbReference type="AlphaFoldDB" id="A0A553JSD2"/>
<dbReference type="Gene3D" id="3.40.50.300">
    <property type="entry name" value="P-loop containing nucleotide triphosphate hydrolases"/>
    <property type="match status" value="1"/>
</dbReference>
<sequence>MMSSLVNRSVMLWPESLQTDVDRQLLESLERLGWQFQTRSLKKGSTASVGLAFIDLNSLVESRAVLEKERHCQWIVITDQSHLKEVAKGLSLSNVYDYHHKPVDLDILSAMIGHCIGMQQLNTSEPQVHTEGPTKSLGLLYELACKVAKTDVTLLLQGPSGSGKEYLARYIHKHSARQTGPFVSLNCAGIQATLAQDELFGHEKGAFTGADQQHMGAFEQANGGTLLLDEIGDLPMELQGNFLQVLESRHIKRVGSSVQRPIDTRILAASHRNLFELVQEGNFRLDLYYRLNVITLEVPPLAARQDDILPLARRFLLEFESNHHVSKQLSRDAEQQLCLHYWPGNVRELHNVITQAAILVDGDIIYAKDIQFSTPSARGTSLKEHLERSEAEHIRSVLLSHQGNRNKAAIQLGISRHTLYRRIKQLDIKA</sequence>
<keyword evidence="5" id="KW-0804">Transcription</keyword>
<dbReference type="OrthoDB" id="9804019at2"/>
<dbReference type="Gene3D" id="1.10.10.60">
    <property type="entry name" value="Homeodomain-like"/>
    <property type="match status" value="1"/>
</dbReference>
<dbReference type="Proteomes" id="UP000318126">
    <property type="component" value="Unassembled WGS sequence"/>
</dbReference>
<dbReference type="PROSITE" id="PS00676">
    <property type="entry name" value="SIGMA54_INTERACT_2"/>
    <property type="match status" value="1"/>
</dbReference>
<dbReference type="InterPro" id="IPR009057">
    <property type="entry name" value="Homeodomain-like_sf"/>
</dbReference>
<keyword evidence="1" id="KW-0547">Nucleotide-binding</keyword>
<dbReference type="Pfam" id="PF25601">
    <property type="entry name" value="AAA_lid_14"/>
    <property type="match status" value="1"/>
</dbReference>
<dbReference type="GO" id="GO:0043565">
    <property type="term" value="F:sequence-specific DNA binding"/>
    <property type="evidence" value="ECO:0007669"/>
    <property type="project" value="InterPro"/>
</dbReference>
<dbReference type="InterPro" id="IPR027417">
    <property type="entry name" value="P-loop_NTPase"/>
</dbReference>
<gene>
    <name evidence="7" type="ORF">FN961_04670</name>
</gene>
<keyword evidence="8" id="KW-1185">Reference proteome</keyword>
<dbReference type="EMBL" id="VKGK01000004">
    <property type="protein sequence ID" value="TRY15359.1"/>
    <property type="molecule type" value="Genomic_DNA"/>
</dbReference>
<accession>A0A553JSD2</accession>
<dbReference type="InterPro" id="IPR025943">
    <property type="entry name" value="Sigma_54_int_dom_ATP-bd_2"/>
</dbReference>
<proteinExistence type="predicted"/>
<evidence type="ECO:0000256" key="1">
    <source>
        <dbReference type="ARBA" id="ARBA00022741"/>
    </source>
</evidence>
<dbReference type="PROSITE" id="PS00688">
    <property type="entry name" value="SIGMA54_INTERACT_3"/>
    <property type="match status" value="1"/>
</dbReference>
<evidence type="ECO:0000256" key="2">
    <source>
        <dbReference type="ARBA" id="ARBA00022840"/>
    </source>
</evidence>
<dbReference type="PANTHER" id="PTHR32071">
    <property type="entry name" value="TRANSCRIPTIONAL REGULATORY PROTEIN"/>
    <property type="match status" value="1"/>
</dbReference>
<evidence type="ECO:0000256" key="3">
    <source>
        <dbReference type="ARBA" id="ARBA00023015"/>
    </source>
</evidence>